<sequence>MKINIRKFILGLVIVSVIAGAALSPAVEAEQAQLDEDIKEYASMENFENILNIIQEYYVEEVEEERLLKGAIEGMLREVDRYSGYMTEEEYLDMQEEMEGEYGGIGIIITVRDGELTIVSPISDTPGDEAGLKAEDVIAEIDGETTEDMTQQRAVDIMRGDPGTEVELTIERGDEEFKLDIERELIDIPIVETEMYPEMDIGYISVSQFLQETADKLSQAVKEMEEAGKRGLIIDFRNNPGGILQESVEVSSIFGDDEIVLSIKQRDDQEHVFRANPDRINTELPVVVLTNRGSASASEIVAGFIRDQDKGRLVGESTFGKGSVQSVFPLDDGSALRLTTAQYYTSGENPIYEDGLEPDYVVEYEDDPIEEEDLQMDKALEILSSYLEENSWPDSEEFDLE</sequence>
<dbReference type="GO" id="GO:0007165">
    <property type="term" value="P:signal transduction"/>
    <property type="evidence" value="ECO:0007669"/>
    <property type="project" value="TreeGrafter"/>
</dbReference>
<dbReference type="InterPro" id="IPR001478">
    <property type="entry name" value="PDZ"/>
</dbReference>
<evidence type="ECO:0000256" key="6">
    <source>
        <dbReference type="SAM" id="SignalP"/>
    </source>
</evidence>
<dbReference type="Gene3D" id="2.30.42.10">
    <property type="match status" value="1"/>
</dbReference>
<dbReference type="InterPro" id="IPR029045">
    <property type="entry name" value="ClpP/crotonase-like_dom_sf"/>
</dbReference>
<dbReference type="Gene3D" id="3.30.750.44">
    <property type="match status" value="1"/>
</dbReference>
<reference evidence="8 9" key="1">
    <citation type="submission" date="2016-10" db="EMBL/GenBank/DDBJ databases">
        <authorList>
            <person name="de Groot N.N."/>
        </authorList>
    </citation>
    <scope>NUCLEOTIDE SEQUENCE [LARGE SCALE GENOMIC DNA]</scope>
    <source>
        <strain evidence="8 9">SLAS-1</strain>
    </source>
</reference>
<comment type="similarity">
    <text evidence="1 5">Belongs to the peptidase S41A family.</text>
</comment>
<dbReference type="GO" id="GO:0006508">
    <property type="term" value="P:proteolysis"/>
    <property type="evidence" value="ECO:0007669"/>
    <property type="project" value="UniProtKB-KW"/>
</dbReference>
<dbReference type="NCBIfam" id="TIGR00225">
    <property type="entry name" value="prc"/>
    <property type="match status" value="1"/>
</dbReference>
<dbReference type="SUPFAM" id="SSF52096">
    <property type="entry name" value="ClpP/crotonase"/>
    <property type="match status" value="1"/>
</dbReference>
<dbReference type="STRING" id="321763.SAMN04488692_108114"/>
<protein>
    <submittedName>
        <fullName evidence="8">Carboxyl-terminal processing protease</fullName>
    </submittedName>
</protein>
<dbReference type="GO" id="GO:0008236">
    <property type="term" value="F:serine-type peptidase activity"/>
    <property type="evidence" value="ECO:0007669"/>
    <property type="project" value="UniProtKB-KW"/>
</dbReference>
<dbReference type="SMART" id="SM00245">
    <property type="entry name" value="TSPc"/>
    <property type="match status" value="1"/>
</dbReference>
<dbReference type="SUPFAM" id="SSF50156">
    <property type="entry name" value="PDZ domain-like"/>
    <property type="match status" value="1"/>
</dbReference>
<dbReference type="PROSITE" id="PS50106">
    <property type="entry name" value="PDZ"/>
    <property type="match status" value="1"/>
</dbReference>
<evidence type="ECO:0000313" key="8">
    <source>
        <dbReference type="EMBL" id="SDL75461.1"/>
    </source>
</evidence>
<keyword evidence="9" id="KW-1185">Reference proteome</keyword>
<dbReference type="PANTHER" id="PTHR32060">
    <property type="entry name" value="TAIL-SPECIFIC PROTEASE"/>
    <property type="match status" value="1"/>
</dbReference>
<dbReference type="InterPro" id="IPR005151">
    <property type="entry name" value="Tail-specific_protease"/>
</dbReference>
<evidence type="ECO:0000259" key="7">
    <source>
        <dbReference type="PROSITE" id="PS50106"/>
    </source>
</evidence>
<keyword evidence="3 5" id="KW-0378">Hydrolase</keyword>
<dbReference type="Pfam" id="PF22694">
    <property type="entry name" value="CtpB_N-like"/>
    <property type="match status" value="1"/>
</dbReference>
<evidence type="ECO:0000256" key="1">
    <source>
        <dbReference type="ARBA" id="ARBA00009179"/>
    </source>
</evidence>
<dbReference type="Pfam" id="PF13180">
    <property type="entry name" value="PDZ_2"/>
    <property type="match status" value="1"/>
</dbReference>
<evidence type="ECO:0000313" key="9">
    <source>
        <dbReference type="Proteomes" id="UP000199476"/>
    </source>
</evidence>
<feature type="domain" description="PDZ" evidence="7">
    <location>
        <begin position="91"/>
        <end position="159"/>
    </location>
</feature>
<dbReference type="SMART" id="SM00228">
    <property type="entry name" value="PDZ"/>
    <property type="match status" value="1"/>
</dbReference>
<dbReference type="InterPro" id="IPR036034">
    <property type="entry name" value="PDZ_sf"/>
</dbReference>
<dbReference type="Proteomes" id="UP000199476">
    <property type="component" value="Unassembled WGS sequence"/>
</dbReference>
<keyword evidence="4 5" id="KW-0720">Serine protease</keyword>
<dbReference type="FunFam" id="2.30.42.10:FF:000063">
    <property type="entry name" value="Peptidase, S41 family"/>
    <property type="match status" value="1"/>
</dbReference>
<feature type="chain" id="PRO_5038573439" evidence="6">
    <location>
        <begin position="22"/>
        <end position="401"/>
    </location>
</feature>
<proteinExistence type="inferred from homology"/>
<name>A0A1G9MN62_9FIRM</name>
<feature type="signal peptide" evidence="6">
    <location>
        <begin position="1"/>
        <end position="21"/>
    </location>
</feature>
<dbReference type="CDD" id="cd07560">
    <property type="entry name" value="Peptidase_S41_CPP"/>
    <property type="match status" value="1"/>
</dbReference>
<accession>A0A1G9MN62</accession>
<dbReference type="GO" id="GO:0004175">
    <property type="term" value="F:endopeptidase activity"/>
    <property type="evidence" value="ECO:0007669"/>
    <property type="project" value="TreeGrafter"/>
</dbReference>
<evidence type="ECO:0000256" key="4">
    <source>
        <dbReference type="ARBA" id="ARBA00022825"/>
    </source>
</evidence>
<keyword evidence="2 5" id="KW-0645">Protease</keyword>
<dbReference type="AlphaFoldDB" id="A0A1G9MN62"/>
<dbReference type="InterPro" id="IPR055210">
    <property type="entry name" value="CtpA/B_N"/>
</dbReference>
<dbReference type="InterPro" id="IPR004447">
    <property type="entry name" value="Peptidase_S41A"/>
</dbReference>
<keyword evidence="6" id="KW-0732">Signal</keyword>
<dbReference type="Gene3D" id="3.90.226.10">
    <property type="entry name" value="2-enoyl-CoA Hydratase, Chain A, domain 1"/>
    <property type="match status" value="1"/>
</dbReference>
<dbReference type="EMBL" id="FNGO01000008">
    <property type="protein sequence ID" value="SDL75461.1"/>
    <property type="molecule type" value="Genomic_DNA"/>
</dbReference>
<organism evidence="8 9">
    <name type="scientific">Halarsenatibacter silvermanii</name>
    <dbReference type="NCBI Taxonomy" id="321763"/>
    <lineage>
        <taxon>Bacteria</taxon>
        <taxon>Bacillati</taxon>
        <taxon>Bacillota</taxon>
        <taxon>Clostridia</taxon>
        <taxon>Halanaerobiales</taxon>
        <taxon>Halarsenatibacteraceae</taxon>
        <taxon>Halarsenatibacter</taxon>
    </lineage>
</organism>
<evidence type="ECO:0000256" key="3">
    <source>
        <dbReference type="ARBA" id="ARBA00022801"/>
    </source>
</evidence>
<dbReference type="Pfam" id="PF03572">
    <property type="entry name" value="Peptidase_S41"/>
    <property type="match status" value="1"/>
</dbReference>
<dbReference type="PANTHER" id="PTHR32060:SF30">
    <property type="entry name" value="CARBOXY-TERMINAL PROCESSING PROTEASE CTPA"/>
    <property type="match status" value="1"/>
</dbReference>
<evidence type="ECO:0000256" key="5">
    <source>
        <dbReference type="RuleBase" id="RU004404"/>
    </source>
</evidence>
<dbReference type="CDD" id="cd06782">
    <property type="entry name" value="cpPDZ_CPP-like"/>
    <property type="match status" value="1"/>
</dbReference>
<gene>
    <name evidence="8" type="ORF">SAMN04488692_108114</name>
</gene>
<dbReference type="GO" id="GO:0030288">
    <property type="term" value="C:outer membrane-bounded periplasmic space"/>
    <property type="evidence" value="ECO:0007669"/>
    <property type="project" value="TreeGrafter"/>
</dbReference>
<evidence type="ECO:0000256" key="2">
    <source>
        <dbReference type="ARBA" id="ARBA00022670"/>
    </source>
</evidence>